<dbReference type="InterPro" id="IPR025770">
    <property type="entry name" value="PPMT_MeTrfase"/>
</dbReference>
<dbReference type="Pfam" id="PF04140">
    <property type="entry name" value="ICMT"/>
    <property type="match status" value="1"/>
</dbReference>
<dbReference type="GO" id="GO:0005789">
    <property type="term" value="C:endoplasmic reticulum membrane"/>
    <property type="evidence" value="ECO:0007669"/>
    <property type="project" value="UniProtKB-SubCell"/>
</dbReference>
<evidence type="ECO:0000313" key="14">
    <source>
        <dbReference type="Proteomes" id="UP000887574"/>
    </source>
</evidence>
<keyword evidence="6" id="KW-0808">Transferase</keyword>
<evidence type="ECO:0000256" key="13">
    <source>
        <dbReference type="RuleBase" id="RU362022"/>
    </source>
</evidence>
<protein>
    <recommendedName>
        <fullName evidence="12 13">Protein-S-isoprenylcysteine O-methyltransferase</fullName>
        <ecNumber evidence="4 13">2.1.1.100</ecNumber>
    </recommendedName>
</protein>
<dbReference type="InterPro" id="IPR007269">
    <property type="entry name" value="ICMT_MeTrfase"/>
</dbReference>
<evidence type="ECO:0000313" key="15">
    <source>
        <dbReference type="WBParaSite" id="jg21852"/>
    </source>
</evidence>
<keyword evidence="13" id="KW-0256">Endoplasmic reticulum</keyword>
<comment type="catalytic activity">
    <reaction evidence="1 13">
        <text>[protein]-C-terminal S-[(2E,6E)-farnesyl]-L-cysteine + S-adenosyl-L-methionine = [protein]-C-terminal S-[(2E,6E)-farnesyl]-L-cysteine methyl ester + S-adenosyl-L-homocysteine</text>
        <dbReference type="Rhea" id="RHEA:21672"/>
        <dbReference type="Rhea" id="RHEA-COMP:12125"/>
        <dbReference type="Rhea" id="RHEA-COMP:12126"/>
        <dbReference type="ChEBI" id="CHEBI:57856"/>
        <dbReference type="ChEBI" id="CHEBI:59789"/>
        <dbReference type="ChEBI" id="CHEBI:90510"/>
        <dbReference type="ChEBI" id="CHEBI:90511"/>
        <dbReference type="EC" id="2.1.1.100"/>
    </reaction>
</comment>
<dbReference type="EC" id="2.1.1.100" evidence="4 13"/>
<dbReference type="Proteomes" id="UP000887574">
    <property type="component" value="Unplaced"/>
</dbReference>
<evidence type="ECO:0000256" key="3">
    <source>
        <dbReference type="ARBA" id="ARBA00009140"/>
    </source>
</evidence>
<organism evidence="14 15">
    <name type="scientific">Ditylenchus dipsaci</name>
    <dbReference type="NCBI Taxonomy" id="166011"/>
    <lineage>
        <taxon>Eukaryota</taxon>
        <taxon>Metazoa</taxon>
        <taxon>Ecdysozoa</taxon>
        <taxon>Nematoda</taxon>
        <taxon>Chromadorea</taxon>
        <taxon>Rhabditida</taxon>
        <taxon>Tylenchina</taxon>
        <taxon>Tylenchomorpha</taxon>
        <taxon>Sphaerularioidea</taxon>
        <taxon>Anguinidae</taxon>
        <taxon>Anguininae</taxon>
        <taxon>Ditylenchus</taxon>
    </lineage>
</organism>
<evidence type="ECO:0000256" key="6">
    <source>
        <dbReference type="ARBA" id="ARBA00022679"/>
    </source>
</evidence>
<comment type="similarity">
    <text evidence="3 13">Belongs to the class VI-like SAM-binding methyltransferase superfamily. Isoprenylcysteine carboxyl methyltransferase family.</text>
</comment>
<dbReference type="AlphaFoldDB" id="A0A915DPU9"/>
<evidence type="ECO:0000256" key="2">
    <source>
        <dbReference type="ARBA" id="ARBA00004141"/>
    </source>
</evidence>
<name>A0A915DPU9_9BILA</name>
<dbReference type="PANTHER" id="PTHR12714">
    <property type="entry name" value="PROTEIN-S ISOPRENYLCYSTEINE O-METHYLTRANSFERASE"/>
    <property type="match status" value="1"/>
</dbReference>
<dbReference type="WBParaSite" id="jg21852">
    <property type="protein sequence ID" value="jg21852"/>
    <property type="gene ID" value="jg21852"/>
</dbReference>
<evidence type="ECO:0000256" key="11">
    <source>
        <dbReference type="ARBA" id="ARBA00023572"/>
    </source>
</evidence>
<keyword evidence="5 13" id="KW-0489">Methyltransferase</keyword>
<evidence type="ECO:0000256" key="12">
    <source>
        <dbReference type="ARBA" id="ARBA00023656"/>
    </source>
</evidence>
<keyword evidence="9" id="KW-1133">Transmembrane helix</keyword>
<sequence length="183" mass="21130">MFHFSEFFVTGLTNIDSLKPDSFLLNHSTAYWIAASSSWVEFAIEAFLFPNFYYPWLSFLGLSMTITGEILRKLGMCHASAGFTHQIAIRKQKNHVLVTKGVYGLCRHPGYLGWLLWSVGTQIILCNPICTCVYAYVTFNFFEDRIYEEERYLIEFFGQRYIAYQQKVQTGIPGIPGFRQKTA</sequence>
<evidence type="ECO:0000256" key="9">
    <source>
        <dbReference type="ARBA" id="ARBA00022989"/>
    </source>
</evidence>
<dbReference type="GO" id="GO:0004671">
    <property type="term" value="F:protein C-terminal S-isoprenylcysteine carboxyl O-methyltransferase activity"/>
    <property type="evidence" value="ECO:0007669"/>
    <property type="project" value="UniProtKB-EC"/>
</dbReference>
<reference evidence="15" key="1">
    <citation type="submission" date="2022-11" db="UniProtKB">
        <authorList>
            <consortium name="WormBaseParasite"/>
        </authorList>
    </citation>
    <scope>IDENTIFICATION</scope>
</reference>
<evidence type="ECO:0000256" key="4">
    <source>
        <dbReference type="ARBA" id="ARBA00012151"/>
    </source>
</evidence>
<evidence type="ECO:0000256" key="5">
    <source>
        <dbReference type="ARBA" id="ARBA00022603"/>
    </source>
</evidence>
<keyword evidence="7 13" id="KW-0949">S-adenosyl-L-methionine</keyword>
<evidence type="ECO:0000256" key="7">
    <source>
        <dbReference type="ARBA" id="ARBA00022691"/>
    </source>
</evidence>
<keyword evidence="8" id="KW-0812">Transmembrane</keyword>
<dbReference type="PANTHER" id="PTHR12714:SF9">
    <property type="entry name" value="PROTEIN-S-ISOPRENYLCYSTEINE O-METHYLTRANSFERASE"/>
    <property type="match status" value="1"/>
</dbReference>
<dbReference type="GO" id="GO:0032259">
    <property type="term" value="P:methylation"/>
    <property type="evidence" value="ECO:0007669"/>
    <property type="project" value="UniProtKB-KW"/>
</dbReference>
<keyword evidence="10" id="KW-0472">Membrane</keyword>
<proteinExistence type="inferred from homology"/>
<evidence type="ECO:0000256" key="10">
    <source>
        <dbReference type="ARBA" id="ARBA00023136"/>
    </source>
</evidence>
<dbReference type="Gene3D" id="1.20.120.1630">
    <property type="match status" value="1"/>
</dbReference>
<accession>A0A915DPU9</accession>
<keyword evidence="14" id="KW-1185">Reference proteome</keyword>
<evidence type="ECO:0000256" key="8">
    <source>
        <dbReference type="ARBA" id="ARBA00022692"/>
    </source>
</evidence>
<evidence type="ECO:0000256" key="1">
    <source>
        <dbReference type="ARBA" id="ARBA00001450"/>
    </source>
</evidence>
<comment type="subcellular location">
    <subcellularLocation>
        <location evidence="13">Endoplasmic reticulum membrane</location>
        <topology evidence="13">Multi-pass membrane protein</topology>
    </subcellularLocation>
    <subcellularLocation>
        <location evidence="2">Membrane</location>
        <topology evidence="2">Multi-pass membrane protein</topology>
    </subcellularLocation>
</comment>
<comment type="function">
    <text evidence="11">Catalyzes the post-translational methylation of isoprenylated C-terminal cysteine residues.</text>
</comment>
<dbReference type="PROSITE" id="PS51564">
    <property type="entry name" value="SAM_ICMT"/>
    <property type="match status" value="1"/>
</dbReference>